<dbReference type="Pfam" id="PF02661">
    <property type="entry name" value="Fic"/>
    <property type="match status" value="1"/>
</dbReference>
<dbReference type="InterPro" id="IPR040198">
    <property type="entry name" value="Fido_containing"/>
</dbReference>
<evidence type="ECO:0000259" key="3">
    <source>
        <dbReference type="PROSITE" id="PS51459"/>
    </source>
</evidence>
<dbReference type="EMBL" id="CP001867">
    <property type="protein sequence ID" value="ADB76339.1"/>
    <property type="molecule type" value="Genomic_DNA"/>
</dbReference>
<dbReference type="eggNOG" id="COG3177">
    <property type="taxonomic scope" value="Bacteria"/>
</dbReference>
<feature type="binding site" evidence="2">
    <location>
        <begin position="223"/>
        <end position="230"/>
    </location>
    <ligand>
        <name>ATP</name>
        <dbReference type="ChEBI" id="CHEBI:30616"/>
    </ligand>
</feature>
<sequence>MARWLEAVWEQSDLDMVPRADRLFGPYRQYEPDLVTSRPLSMSPEANRDATVAERAVRELATGPGAQALEGLARFLLRSEAIASSLIEGITPSPQQVALAELAQDEDVRGFSDQARLVANNITVLRRAGEDLASADAITMDDIEALHRALLPDEQHHGLRRVQNWIGGSSWHPLSADFVPPPPELVPGLMDDLVEYANGSVHAPLVQAGIVHAQFETIHPFTDGNGRVGRALIHTVLTRRGLTPSAILPVSLVLATLRGRYVDGLTAYRYTAPPHSAEAANAVASWLDVFLHATTVAAEQARLFAGQVADLQAAWETRLAEHRAAQGRRETPRADSATSRILRTLPEVPILTTRTAQRRLGVSFPAARAALEELADAGILARRSVERGTTGYTATDVFSLVTHAERQLASTRWDTRVSAPRRPVPAPPQD</sequence>
<dbReference type="PANTHER" id="PTHR13504">
    <property type="entry name" value="FIDO DOMAIN-CONTAINING PROTEIN DDB_G0283145"/>
    <property type="match status" value="1"/>
</dbReference>
<dbReference type="InterPro" id="IPR036597">
    <property type="entry name" value="Fido-like_dom_sf"/>
</dbReference>
<dbReference type="PANTHER" id="PTHR13504:SF38">
    <property type="entry name" value="FIDO DOMAIN-CONTAINING PROTEIN"/>
    <property type="match status" value="1"/>
</dbReference>
<accession>D2SCL1</accession>
<dbReference type="OrthoDB" id="9813719at2"/>
<dbReference type="KEGG" id="gob:Gobs_3761"/>
<evidence type="ECO:0000256" key="1">
    <source>
        <dbReference type="PIRSR" id="PIRSR640198-1"/>
    </source>
</evidence>
<dbReference type="Proteomes" id="UP000001382">
    <property type="component" value="Chromosome"/>
</dbReference>
<reference evidence="5" key="2">
    <citation type="submission" date="2010-01" db="EMBL/GenBank/DDBJ databases">
        <title>The complete genome of Geodermatophilus obscurus DSM 43160.</title>
        <authorList>
            <consortium name="US DOE Joint Genome Institute (JGI-PGF)"/>
            <person name="Lucas S."/>
            <person name="Copeland A."/>
            <person name="Lapidus A."/>
            <person name="Glavina del Rio T."/>
            <person name="Dalin E."/>
            <person name="Tice H."/>
            <person name="Bruce D."/>
            <person name="Goodwin L."/>
            <person name="Pitluck S."/>
            <person name="Kyrpides N."/>
            <person name="Mavromatis K."/>
            <person name="Ivanova N."/>
            <person name="Munk A.C."/>
            <person name="Brettin T."/>
            <person name="Detter J.C."/>
            <person name="Han C."/>
            <person name="Larimer F."/>
            <person name="Land M."/>
            <person name="Hauser L."/>
            <person name="Markowitz V."/>
            <person name="Cheng J.-F."/>
            <person name="Hugenholtz P."/>
            <person name="Woyke T."/>
            <person name="Wu D."/>
            <person name="Jando M."/>
            <person name="Schneider S."/>
            <person name="Klenk H.-P."/>
            <person name="Eisen J.A."/>
        </authorList>
    </citation>
    <scope>NUCLEOTIDE SEQUENCE [LARGE SCALE GENOMIC DNA]</scope>
    <source>
        <strain evidence="5">ATCC 25078 / DSM 43160 / JCM 3152 / KCC A-0152 / KCTC 9177 / NBRC 13315 / NRRL B-3577 / G-20</strain>
    </source>
</reference>
<organism evidence="4 5">
    <name type="scientific">Geodermatophilus obscurus (strain ATCC 25078 / DSM 43160 / JCM 3152 / CCUG 61914 / KCC A-0152 / KCTC 9177 / NBRC 13315 / NRRL B-3577 / G-20)</name>
    <dbReference type="NCBI Taxonomy" id="526225"/>
    <lineage>
        <taxon>Bacteria</taxon>
        <taxon>Bacillati</taxon>
        <taxon>Actinomycetota</taxon>
        <taxon>Actinomycetes</taxon>
        <taxon>Geodermatophilales</taxon>
        <taxon>Geodermatophilaceae</taxon>
        <taxon>Geodermatophilus</taxon>
    </lineage>
</organism>
<gene>
    <name evidence="4" type="ordered locus">Gobs_3761</name>
</gene>
<dbReference type="AlphaFoldDB" id="D2SCL1"/>
<evidence type="ECO:0000313" key="4">
    <source>
        <dbReference type="EMBL" id="ADB76339.1"/>
    </source>
</evidence>
<keyword evidence="5" id="KW-1185">Reference proteome</keyword>
<keyword evidence="2" id="KW-0067">ATP-binding</keyword>
<dbReference type="PROSITE" id="PS51459">
    <property type="entry name" value="FIDO"/>
    <property type="match status" value="1"/>
</dbReference>
<dbReference type="STRING" id="526225.Gobs_3761"/>
<dbReference type="Gene3D" id="1.10.3290.10">
    <property type="entry name" value="Fido-like domain"/>
    <property type="match status" value="1"/>
</dbReference>
<feature type="domain" description="Fido" evidence="3">
    <location>
        <begin position="138"/>
        <end position="289"/>
    </location>
</feature>
<dbReference type="HOGENOM" id="CLU_047250_1_0_11"/>
<dbReference type="SUPFAM" id="SSF140931">
    <property type="entry name" value="Fic-like"/>
    <property type="match status" value="1"/>
</dbReference>
<reference evidence="4 5" key="1">
    <citation type="journal article" date="2010" name="Stand. Genomic Sci.">
        <title>Complete genome sequence of Geodermatophilus obscurus type strain (G-20).</title>
        <authorList>
            <person name="Ivanova N."/>
            <person name="Sikorski J."/>
            <person name="Jando M."/>
            <person name="Munk C."/>
            <person name="Lapidus A."/>
            <person name="Glavina Del Rio T."/>
            <person name="Copeland A."/>
            <person name="Tice H."/>
            <person name="Cheng J.-F."/>
            <person name="Lucas S."/>
            <person name="Chen F."/>
            <person name="Nolan M."/>
            <person name="Bruce D."/>
            <person name="Goodwin L."/>
            <person name="Pitluck S."/>
            <person name="Mavromatis K."/>
            <person name="Mikhailova N."/>
            <person name="Pati A."/>
            <person name="Chen A."/>
            <person name="Palaniappan K."/>
            <person name="Land M."/>
            <person name="Hauser L."/>
            <person name="Chang Y.-J."/>
            <person name="Jeffries C.D."/>
            <person name="Meincke L."/>
            <person name="Brettin T."/>
            <person name="Detter J.C."/>
            <person name="Detter J.C."/>
            <person name="Rohde M."/>
            <person name="Goeker M."/>
            <person name="Bristow J."/>
            <person name="Eisen J.A."/>
            <person name="Markowitz V."/>
            <person name="Hugenholtz P."/>
            <person name="Kyrpides N.C."/>
            <person name="Klenk H.-P."/>
        </authorList>
    </citation>
    <scope>NUCLEOTIDE SEQUENCE [LARGE SCALE GENOMIC DNA]</scope>
    <source>
        <strain evidence="5">ATCC 25078 / DSM 43160 / JCM 3152 / KCC A-0152 / KCTC 9177 / NBRC 13315 / NRRL B-3577 / G-20</strain>
    </source>
</reference>
<dbReference type="GO" id="GO:0005524">
    <property type="term" value="F:ATP binding"/>
    <property type="evidence" value="ECO:0007669"/>
    <property type="project" value="UniProtKB-KW"/>
</dbReference>
<dbReference type="RefSeq" id="WP_012949764.1">
    <property type="nucleotide sequence ID" value="NC_013757.1"/>
</dbReference>
<proteinExistence type="predicted"/>
<feature type="active site" evidence="1">
    <location>
        <position position="219"/>
    </location>
</feature>
<name>D2SCL1_GEOOG</name>
<protein>
    <submittedName>
        <fullName evidence="4">Filamentation induced by cAMP protein Fic</fullName>
    </submittedName>
</protein>
<evidence type="ECO:0000256" key="2">
    <source>
        <dbReference type="PIRSR" id="PIRSR640198-2"/>
    </source>
</evidence>
<keyword evidence="2" id="KW-0547">Nucleotide-binding</keyword>
<evidence type="ECO:0000313" key="5">
    <source>
        <dbReference type="Proteomes" id="UP000001382"/>
    </source>
</evidence>
<dbReference type="InterPro" id="IPR003812">
    <property type="entry name" value="Fido"/>
</dbReference>